<name>A0ABT4BF53_9ACTN</name>
<comment type="subcellular location">
    <subcellularLocation>
        <location evidence="8">Cytoplasm</location>
    </subcellularLocation>
</comment>
<dbReference type="InterPro" id="IPR005839">
    <property type="entry name" value="Methylthiotransferase"/>
</dbReference>
<dbReference type="NCBIfam" id="TIGR01125">
    <property type="entry name" value="30S ribosomal protein S12 methylthiotransferase RimO"/>
    <property type="match status" value="1"/>
</dbReference>
<dbReference type="EC" id="2.8.4.4" evidence="8"/>
<feature type="domain" description="MTTase N-terminal" evidence="10">
    <location>
        <begin position="8"/>
        <end position="119"/>
    </location>
</feature>
<dbReference type="PANTHER" id="PTHR43837:SF1">
    <property type="entry name" value="RIBOSOMAL PROTEIN US12 METHYLTHIOTRANSFERASE RIMO"/>
    <property type="match status" value="1"/>
</dbReference>
<dbReference type="InterPro" id="IPR012340">
    <property type="entry name" value="NA-bd_OB-fold"/>
</dbReference>
<evidence type="ECO:0000313" key="13">
    <source>
        <dbReference type="Proteomes" id="UP001151002"/>
    </source>
</evidence>
<evidence type="ECO:0000256" key="8">
    <source>
        <dbReference type="HAMAP-Rule" id="MF_01865"/>
    </source>
</evidence>
<dbReference type="InterPro" id="IPR007197">
    <property type="entry name" value="rSAM"/>
</dbReference>
<dbReference type="Proteomes" id="UP001151002">
    <property type="component" value="Unassembled WGS sequence"/>
</dbReference>
<evidence type="ECO:0000313" key="12">
    <source>
        <dbReference type="EMBL" id="MCY1145177.1"/>
    </source>
</evidence>
<evidence type="ECO:0000259" key="9">
    <source>
        <dbReference type="PROSITE" id="PS50926"/>
    </source>
</evidence>
<protein>
    <recommendedName>
        <fullName evidence="8">Ribosomal protein uS12 methylthiotransferase RimO</fullName>
        <shortName evidence="8">uS12 MTTase</shortName>
        <shortName evidence="8">uS12 methylthiotransferase</shortName>
        <ecNumber evidence="8">2.8.4.4</ecNumber>
    </recommendedName>
    <alternativeName>
        <fullName evidence="8">Ribosomal protein uS12 (aspartate-C(3))-methylthiotransferase</fullName>
    </alternativeName>
    <alternativeName>
        <fullName evidence="8">Ribosome maturation factor RimO</fullName>
    </alternativeName>
</protein>
<keyword evidence="3 8" id="KW-0808">Transferase</keyword>
<dbReference type="PROSITE" id="PS51918">
    <property type="entry name" value="RADICAL_SAM"/>
    <property type="match status" value="1"/>
</dbReference>
<dbReference type="SFLD" id="SFLDF00274">
    <property type="entry name" value="ribosomal_protein_S12_methylth"/>
    <property type="match status" value="1"/>
</dbReference>
<dbReference type="PROSITE" id="PS50926">
    <property type="entry name" value="TRAM"/>
    <property type="match status" value="1"/>
</dbReference>
<keyword evidence="5 8" id="KW-0479">Metal-binding</keyword>
<gene>
    <name evidence="8 12" type="primary">rimO</name>
    <name evidence="12" type="ORF">OWR29_44860</name>
</gene>
<dbReference type="InterPro" id="IPR058240">
    <property type="entry name" value="rSAM_sf"/>
</dbReference>
<dbReference type="SUPFAM" id="SSF102114">
    <property type="entry name" value="Radical SAM enzymes"/>
    <property type="match status" value="1"/>
</dbReference>
<dbReference type="SMART" id="SM00729">
    <property type="entry name" value="Elp3"/>
    <property type="match status" value="1"/>
</dbReference>
<dbReference type="Pfam" id="PF04055">
    <property type="entry name" value="Radical_SAM"/>
    <property type="match status" value="1"/>
</dbReference>
<evidence type="ECO:0000256" key="2">
    <source>
        <dbReference type="ARBA" id="ARBA00022490"/>
    </source>
</evidence>
<feature type="domain" description="TRAM" evidence="9">
    <location>
        <begin position="404"/>
        <end position="476"/>
    </location>
</feature>
<dbReference type="Gene3D" id="2.40.50.140">
    <property type="entry name" value="Nucleic acid-binding proteins"/>
    <property type="match status" value="1"/>
</dbReference>
<dbReference type="SFLD" id="SFLDG01082">
    <property type="entry name" value="B12-binding_domain_containing"/>
    <property type="match status" value="1"/>
</dbReference>
<feature type="binding site" evidence="8">
    <location>
        <position position="185"/>
    </location>
    <ligand>
        <name>[4Fe-4S] cluster</name>
        <dbReference type="ChEBI" id="CHEBI:49883"/>
        <label>2</label>
        <note>4Fe-4S-S-AdoMet</note>
    </ligand>
</feature>
<reference evidence="12" key="1">
    <citation type="submission" date="2022-11" db="EMBL/GenBank/DDBJ databases">
        <authorList>
            <person name="Somphong A."/>
            <person name="Phongsopitanun W."/>
        </authorList>
    </citation>
    <scope>NUCLEOTIDE SEQUENCE</scope>
    <source>
        <strain evidence="12">Pm04-4</strain>
    </source>
</reference>
<comment type="caution">
    <text evidence="12">The sequence shown here is derived from an EMBL/GenBank/DDBJ whole genome shotgun (WGS) entry which is preliminary data.</text>
</comment>
<evidence type="ECO:0000256" key="7">
    <source>
        <dbReference type="ARBA" id="ARBA00023014"/>
    </source>
</evidence>
<dbReference type="GO" id="GO:0005840">
    <property type="term" value="C:ribosome"/>
    <property type="evidence" value="ECO:0007669"/>
    <property type="project" value="UniProtKB-KW"/>
</dbReference>
<dbReference type="SFLD" id="SFLDG01061">
    <property type="entry name" value="methylthiotransferase"/>
    <property type="match status" value="1"/>
</dbReference>
<feature type="domain" description="Radical SAM core" evidence="11">
    <location>
        <begin position="171"/>
        <end position="402"/>
    </location>
</feature>
<keyword evidence="7 8" id="KW-0411">Iron-sulfur</keyword>
<comment type="similarity">
    <text evidence="8">Belongs to the methylthiotransferase family. RimO subfamily.</text>
</comment>
<feature type="binding site" evidence="8">
    <location>
        <position position="53"/>
    </location>
    <ligand>
        <name>[4Fe-4S] cluster</name>
        <dbReference type="ChEBI" id="CHEBI:49883"/>
        <label>1</label>
    </ligand>
</feature>
<dbReference type="Pfam" id="PF18693">
    <property type="entry name" value="TRAM_2"/>
    <property type="match status" value="1"/>
</dbReference>
<feature type="binding site" evidence="8">
    <location>
        <position position="189"/>
    </location>
    <ligand>
        <name>[4Fe-4S] cluster</name>
        <dbReference type="ChEBI" id="CHEBI:49883"/>
        <label>2</label>
        <note>4Fe-4S-S-AdoMet</note>
    </ligand>
</feature>
<comment type="function">
    <text evidence="8">Catalyzes the methylthiolation of an aspartic acid residue of ribosomal protein uS12.</text>
</comment>
<feature type="binding site" evidence="8">
    <location>
        <position position="82"/>
    </location>
    <ligand>
        <name>[4Fe-4S] cluster</name>
        <dbReference type="ChEBI" id="CHEBI:49883"/>
        <label>1</label>
    </ligand>
</feature>
<evidence type="ECO:0000256" key="3">
    <source>
        <dbReference type="ARBA" id="ARBA00022679"/>
    </source>
</evidence>
<evidence type="ECO:0000256" key="5">
    <source>
        <dbReference type="ARBA" id="ARBA00022723"/>
    </source>
</evidence>
<evidence type="ECO:0000256" key="1">
    <source>
        <dbReference type="ARBA" id="ARBA00022485"/>
    </source>
</evidence>
<dbReference type="InterPro" id="IPR006638">
    <property type="entry name" value="Elp3/MiaA/NifB-like_rSAM"/>
</dbReference>
<evidence type="ECO:0000259" key="10">
    <source>
        <dbReference type="PROSITE" id="PS51449"/>
    </source>
</evidence>
<dbReference type="PANTHER" id="PTHR43837">
    <property type="entry name" value="RIBOSOMAL PROTEIN S12 METHYLTHIOTRANSFERASE RIMO"/>
    <property type="match status" value="1"/>
</dbReference>
<dbReference type="SFLD" id="SFLDS00029">
    <property type="entry name" value="Radical_SAM"/>
    <property type="match status" value="1"/>
</dbReference>
<proteinExistence type="inferred from homology"/>
<comment type="catalytic activity">
    <reaction evidence="8">
        <text>L-aspartate(89)-[ribosomal protein uS12]-hydrogen + (sulfur carrier)-SH + AH2 + 2 S-adenosyl-L-methionine = 3-methylsulfanyl-L-aspartate(89)-[ribosomal protein uS12]-hydrogen + (sulfur carrier)-H + 5'-deoxyadenosine + L-methionine + A + S-adenosyl-L-homocysteine + 2 H(+)</text>
        <dbReference type="Rhea" id="RHEA:37087"/>
        <dbReference type="Rhea" id="RHEA-COMP:10460"/>
        <dbReference type="Rhea" id="RHEA-COMP:10461"/>
        <dbReference type="Rhea" id="RHEA-COMP:14737"/>
        <dbReference type="Rhea" id="RHEA-COMP:14739"/>
        <dbReference type="ChEBI" id="CHEBI:13193"/>
        <dbReference type="ChEBI" id="CHEBI:15378"/>
        <dbReference type="ChEBI" id="CHEBI:17319"/>
        <dbReference type="ChEBI" id="CHEBI:17499"/>
        <dbReference type="ChEBI" id="CHEBI:29917"/>
        <dbReference type="ChEBI" id="CHEBI:29961"/>
        <dbReference type="ChEBI" id="CHEBI:57844"/>
        <dbReference type="ChEBI" id="CHEBI:57856"/>
        <dbReference type="ChEBI" id="CHEBI:59789"/>
        <dbReference type="ChEBI" id="CHEBI:64428"/>
        <dbReference type="ChEBI" id="CHEBI:73599"/>
        <dbReference type="EC" id="2.8.4.4"/>
    </reaction>
</comment>
<keyword evidence="13" id="KW-1185">Reference proteome</keyword>
<evidence type="ECO:0000259" key="11">
    <source>
        <dbReference type="PROSITE" id="PS51918"/>
    </source>
</evidence>
<evidence type="ECO:0000256" key="4">
    <source>
        <dbReference type="ARBA" id="ARBA00022691"/>
    </source>
</evidence>
<dbReference type="InterPro" id="IPR002792">
    <property type="entry name" value="TRAM_dom"/>
</dbReference>
<dbReference type="CDD" id="cd01335">
    <property type="entry name" value="Radical_SAM"/>
    <property type="match status" value="1"/>
</dbReference>
<sequence length="486" mass="52125">MSVTPSSRRVALLTLGCARNEVDSEELAARLDAGGWQVSTDASGADVVVVNTCGFVEKAKQDSIETLLAAADTGAKVVAAGCMAERYGKELADSLPEASAVVSFDDYTDIAARLDGVMAGEKFDAHTPRDRRELLPITPVQRQAAKVVIPGHATVDEHTPAHLRPVLRRRLENGPVASLKLASGCDRKCAFCAIPAFRGAFVSRDPQELLAEAEWLARSGVRELVLVSENSTSYGKDLGDPRALEKLLPQLAAVDGIVRVRASYLQPAETRPGLIEAIANTPGVAPYFDLSFQHSSEPVLRRMRRFGSTDRFLDLLDSARKLAPAAGARSNFIVGFPGETKQDVDELVRFLSEARLDAIGVFDYSDEDGTEAAGLDKKVKEDTIKRRYDRIVTLADELCAQRAEERLGSIVEVLVDTVERGEVEGRAEHQAPEVDGSTTLVAGDAGADLAALRPGDFVRARVTATEGVDLVAVPVAMISAAPVSPR</sequence>
<organism evidence="12 13">
    <name type="scientific">Paractinoplanes pyxinae</name>
    <dbReference type="NCBI Taxonomy" id="2997416"/>
    <lineage>
        <taxon>Bacteria</taxon>
        <taxon>Bacillati</taxon>
        <taxon>Actinomycetota</taxon>
        <taxon>Actinomycetes</taxon>
        <taxon>Micromonosporales</taxon>
        <taxon>Micromonosporaceae</taxon>
        <taxon>Paractinoplanes</taxon>
    </lineage>
</organism>
<keyword evidence="2 8" id="KW-0963">Cytoplasm</keyword>
<dbReference type="RefSeq" id="WP_267569778.1">
    <property type="nucleotide sequence ID" value="NZ_JAPNTZ010000024.1"/>
</dbReference>
<keyword evidence="12" id="KW-0689">Ribosomal protein</keyword>
<keyword evidence="1 8" id="KW-0004">4Fe-4S</keyword>
<comment type="cofactor">
    <cofactor evidence="8">
        <name>[4Fe-4S] cluster</name>
        <dbReference type="ChEBI" id="CHEBI:49883"/>
    </cofactor>
    <text evidence="8">Binds 2 [4Fe-4S] clusters. One cluster is coordinated with 3 cysteines and an exchangeable S-adenosyl-L-methionine.</text>
</comment>
<dbReference type="HAMAP" id="MF_01865">
    <property type="entry name" value="MTTase_RimO"/>
    <property type="match status" value="1"/>
</dbReference>
<dbReference type="InterPro" id="IPR013848">
    <property type="entry name" value="Methylthiotransferase_N"/>
</dbReference>
<keyword evidence="12" id="KW-0687">Ribonucleoprotein</keyword>
<dbReference type="InterPro" id="IPR038135">
    <property type="entry name" value="Methylthiotransferase_N_sf"/>
</dbReference>
<accession>A0ABT4BF53</accession>
<dbReference type="Pfam" id="PF00919">
    <property type="entry name" value="UPF0004"/>
    <property type="match status" value="1"/>
</dbReference>
<feature type="binding site" evidence="8">
    <location>
        <position position="192"/>
    </location>
    <ligand>
        <name>[4Fe-4S] cluster</name>
        <dbReference type="ChEBI" id="CHEBI:49883"/>
        <label>2</label>
        <note>4Fe-4S-S-AdoMet</note>
    </ligand>
</feature>
<keyword evidence="6 8" id="KW-0408">Iron</keyword>
<evidence type="ECO:0000256" key="6">
    <source>
        <dbReference type="ARBA" id="ARBA00023004"/>
    </source>
</evidence>
<dbReference type="PROSITE" id="PS51449">
    <property type="entry name" value="MTTASE_N"/>
    <property type="match status" value="1"/>
</dbReference>
<keyword evidence="4 8" id="KW-0949">S-adenosyl-L-methionine</keyword>
<dbReference type="PROSITE" id="PS01278">
    <property type="entry name" value="MTTASE_RADICAL"/>
    <property type="match status" value="1"/>
</dbReference>
<feature type="binding site" evidence="8">
    <location>
        <position position="17"/>
    </location>
    <ligand>
        <name>[4Fe-4S] cluster</name>
        <dbReference type="ChEBI" id="CHEBI:49883"/>
        <label>1</label>
    </ligand>
</feature>
<dbReference type="InterPro" id="IPR005840">
    <property type="entry name" value="Ribosomal_uS12_MeSTrfase_RimO"/>
</dbReference>
<dbReference type="NCBIfam" id="TIGR00089">
    <property type="entry name" value="MiaB/RimO family radical SAM methylthiotransferase"/>
    <property type="match status" value="1"/>
</dbReference>
<dbReference type="EMBL" id="JAPNTZ010000024">
    <property type="protein sequence ID" value="MCY1145177.1"/>
    <property type="molecule type" value="Genomic_DNA"/>
</dbReference>
<dbReference type="Gene3D" id="3.40.50.12160">
    <property type="entry name" value="Methylthiotransferase, N-terminal domain"/>
    <property type="match status" value="1"/>
</dbReference>
<dbReference type="Gene3D" id="3.80.30.20">
    <property type="entry name" value="tm_1862 like domain"/>
    <property type="match status" value="1"/>
</dbReference>
<dbReference type="GO" id="GO:0103039">
    <property type="term" value="F:protein methylthiotransferase activity"/>
    <property type="evidence" value="ECO:0007669"/>
    <property type="project" value="UniProtKB-EC"/>
</dbReference>
<dbReference type="InterPro" id="IPR020612">
    <property type="entry name" value="Methylthiotransferase_CS"/>
</dbReference>
<dbReference type="InterPro" id="IPR023404">
    <property type="entry name" value="rSAM_horseshoe"/>
</dbReference>